<keyword evidence="4" id="KW-1185">Reference proteome</keyword>
<evidence type="ECO:0000256" key="1">
    <source>
        <dbReference type="SAM" id="MobiDB-lite"/>
    </source>
</evidence>
<feature type="compositionally biased region" description="Basic residues" evidence="1">
    <location>
        <begin position="435"/>
        <end position="444"/>
    </location>
</feature>
<feature type="region of interest" description="Disordered" evidence="1">
    <location>
        <begin position="244"/>
        <end position="277"/>
    </location>
</feature>
<feature type="compositionally biased region" description="Low complexity" evidence="1">
    <location>
        <begin position="671"/>
        <end position="689"/>
    </location>
</feature>
<reference evidence="3" key="1">
    <citation type="journal article" date="2023" name="Front. Mar. Sci.">
        <title>A new Merluccius polli reference genome to investigate the effects of global change in West African waters.</title>
        <authorList>
            <person name="Mateo J.L."/>
            <person name="Blanco-Fernandez C."/>
            <person name="Garcia-Vazquez E."/>
            <person name="Machado-Schiaffino G."/>
        </authorList>
    </citation>
    <scope>NUCLEOTIDE SEQUENCE</scope>
    <source>
        <strain evidence="3">C29</strain>
        <tissue evidence="3">Fin</tissue>
    </source>
</reference>
<dbReference type="GO" id="GO:0035035">
    <property type="term" value="F:histone acetyltransferase binding"/>
    <property type="evidence" value="ECO:0007669"/>
    <property type="project" value="TreeGrafter"/>
</dbReference>
<comment type="caution">
    <text evidence="3">The sequence shown here is derived from an EMBL/GenBank/DDBJ whole genome shotgun (WGS) entry which is preliminary data.</text>
</comment>
<feature type="region of interest" description="Disordered" evidence="1">
    <location>
        <begin position="396"/>
        <end position="444"/>
    </location>
</feature>
<evidence type="ECO:0000313" key="4">
    <source>
        <dbReference type="Proteomes" id="UP001174136"/>
    </source>
</evidence>
<dbReference type="InterPro" id="IPR026180">
    <property type="entry name" value="NSL1"/>
</dbReference>
<name>A0AA47N911_MERPO</name>
<protein>
    <submittedName>
        <fullName evidence="3">KAT8 regulatory NSL complex subunit 1-like protein</fullName>
    </submittedName>
</protein>
<proteinExistence type="predicted"/>
<feature type="compositionally biased region" description="Basic and acidic residues" evidence="1">
    <location>
        <begin position="244"/>
        <end position="254"/>
    </location>
</feature>
<feature type="compositionally biased region" description="Basic residues" evidence="1">
    <location>
        <begin position="266"/>
        <end position="277"/>
    </location>
</feature>
<dbReference type="Pfam" id="PF15275">
    <property type="entry name" value="PEHE"/>
    <property type="match status" value="1"/>
</dbReference>
<gene>
    <name evidence="3" type="primary">Kansl1l</name>
    <name evidence="3" type="ORF">N1851_003850</name>
</gene>
<feature type="compositionally biased region" description="Basic residues" evidence="1">
    <location>
        <begin position="410"/>
        <end position="420"/>
    </location>
</feature>
<dbReference type="Gene3D" id="6.10.250.3170">
    <property type="match status" value="1"/>
</dbReference>
<sequence>MQTHSAVRGQRCWSQLGRQTDPEGRAHRLQGGPPAPLAAEHAALQHCSQQLPGLEDRETADAPSPAAGEPREMGLCNEDWEATASSSSSDGDDDPEVDRSQQQRSSSKRRRDNQASPTSSEVSWLVERAEMGSRWSWLLLRLTEVEARVRHLVDLHKRLHSTKIGVVLGDTQPLTDQQARARGGDLPWDADYEPSSPAHLLRNIERQSAQLSQIVTSLSPFLLAPLQTNPYVGGCRQESLLQLERERESRKSEGPCRPVLSDQGAHGKRRRPGIRGRHRLLQASLKGWCARARPLLTYHKHRLFTMEEPGTGALQDNRSTSPPYSSSCEPGALCSQPTCRSTTGPGGSLTCGTSHSKLHPVLYCSREQMDSPSCSHLQRAPSGERWSQRPMAVNVAEPCDPTLPRDGPRHSGHRRRHRATPRGGVSPRWTDFCRTPHKRASRRRSKRRRALTFIEDEESLSYLLCGRQEISELLEEACTQYPKHTCRLASQRPVHRQQGETVYGINNIILPMSLALSAKVERRPYKHILTPSWRLVNMQSSQDMGGEEEEVEVVTDETFLQRHLEPEQREALRRSSWSKRRGCRRSAWPASEEGPCSSGEEESTMEASSALLETDEHPGTEEKLMPASPWEPRLFPLAEAPEEAPPTADVKESTSFSRAGPLSWPGPLSQAGPLSILSSSGASLGPSAGQNRNSMLPLCSC</sequence>
<dbReference type="PROSITE" id="PS52052">
    <property type="entry name" value="PEHE"/>
    <property type="match status" value="1"/>
</dbReference>
<feature type="region of interest" description="Disordered" evidence="1">
    <location>
        <begin position="1"/>
        <end position="121"/>
    </location>
</feature>
<evidence type="ECO:0000313" key="3">
    <source>
        <dbReference type="EMBL" id="KAK0154054.1"/>
    </source>
</evidence>
<dbReference type="AlphaFoldDB" id="A0AA47N911"/>
<feature type="domain" description="PEHE" evidence="2">
    <location>
        <begin position="527"/>
        <end position="664"/>
    </location>
</feature>
<dbReference type="GO" id="GO:0044545">
    <property type="term" value="C:NSL complex"/>
    <property type="evidence" value="ECO:0007669"/>
    <property type="project" value="TreeGrafter"/>
</dbReference>
<accession>A0AA47N911</accession>
<evidence type="ECO:0000259" key="2">
    <source>
        <dbReference type="PROSITE" id="PS52052"/>
    </source>
</evidence>
<dbReference type="PANTHER" id="PTHR22443:SF16">
    <property type="entry name" value="KAT8 REGULATORY NSL COMPLEX SUBUNIT 1-LIKE PROTEIN"/>
    <property type="match status" value="1"/>
</dbReference>
<dbReference type="PANTHER" id="PTHR22443">
    <property type="entry name" value="NON-SPECIFIC LETHAL 1, ISOFORM M"/>
    <property type="match status" value="1"/>
</dbReference>
<organism evidence="3 4">
    <name type="scientific">Merluccius polli</name>
    <name type="common">Benguela hake</name>
    <name type="synonym">Merluccius cadenati</name>
    <dbReference type="NCBI Taxonomy" id="89951"/>
    <lineage>
        <taxon>Eukaryota</taxon>
        <taxon>Metazoa</taxon>
        <taxon>Chordata</taxon>
        <taxon>Craniata</taxon>
        <taxon>Vertebrata</taxon>
        <taxon>Euteleostomi</taxon>
        <taxon>Actinopterygii</taxon>
        <taxon>Neopterygii</taxon>
        <taxon>Teleostei</taxon>
        <taxon>Neoteleostei</taxon>
        <taxon>Acanthomorphata</taxon>
        <taxon>Zeiogadaria</taxon>
        <taxon>Gadariae</taxon>
        <taxon>Gadiformes</taxon>
        <taxon>Gadoidei</taxon>
        <taxon>Merlucciidae</taxon>
        <taxon>Merluccius</taxon>
    </lineage>
</organism>
<feature type="compositionally biased region" description="Basic and acidic residues" evidence="1">
    <location>
        <begin position="614"/>
        <end position="624"/>
    </location>
</feature>
<dbReference type="EMBL" id="JAOPHQ010000587">
    <property type="protein sequence ID" value="KAK0154054.1"/>
    <property type="molecule type" value="Genomic_DNA"/>
</dbReference>
<feature type="region of interest" description="Disordered" evidence="1">
    <location>
        <begin position="583"/>
        <end position="701"/>
    </location>
</feature>
<dbReference type="Proteomes" id="UP001174136">
    <property type="component" value="Unassembled WGS sequence"/>
</dbReference>
<dbReference type="InterPro" id="IPR029332">
    <property type="entry name" value="PEHE_dom"/>
</dbReference>